<accession>A0A4D8R5E5</accession>
<keyword evidence="3" id="KW-0614">Plasmid</keyword>
<reference evidence="3 4" key="1">
    <citation type="submission" date="2018-09" db="EMBL/GenBank/DDBJ databases">
        <title>Whole genome based analysis of evolution and adaptive divergence in Indian and Brazilian strains of Azospirillum brasilense.</title>
        <authorList>
            <person name="Singh C."/>
            <person name="Tripathi A.K."/>
        </authorList>
    </citation>
    <scope>NUCLEOTIDE SEQUENCE [LARGE SCALE GENOMIC DNA]</scope>
    <source>
        <strain evidence="3 4">MTCC4039</strain>
        <plasmid evidence="3 4">p1</plasmid>
    </source>
</reference>
<dbReference type="EMBL" id="CP032346">
    <property type="protein sequence ID" value="QCO17907.1"/>
    <property type="molecule type" value="Genomic_DNA"/>
</dbReference>
<feature type="chain" id="PRO_5020285500" description="Lipocalin-like domain-containing protein" evidence="1">
    <location>
        <begin position="22"/>
        <end position="165"/>
    </location>
</feature>
<name>A0A4D8R5E5_AZOBR</name>
<sequence length="165" mass="18207">MFIRPATVALAIGLASAPAFAQPEAENQVVGTWRMLSATIDPDGRNIPAYGARPNGLLVFTPDMRFVEVLTDADTPRFASDARGEGTDDENRSAMSRNIGFFGTYTVDEKGEFSGNHVEGATFPNWVGSTRTRDQLTLIVAGDRMTEHFQRPDGTRIRIEWTRVQ</sequence>
<dbReference type="Pfam" id="PF13924">
    <property type="entry name" value="Lipocalin_5"/>
    <property type="match status" value="1"/>
</dbReference>
<proteinExistence type="predicted"/>
<protein>
    <recommendedName>
        <fullName evidence="2">Lipocalin-like domain-containing protein</fullName>
    </recommendedName>
</protein>
<evidence type="ECO:0000313" key="3">
    <source>
        <dbReference type="EMBL" id="QCO17907.1"/>
    </source>
</evidence>
<evidence type="ECO:0000256" key="1">
    <source>
        <dbReference type="SAM" id="SignalP"/>
    </source>
</evidence>
<geneLocation type="plasmid" evidence="3">
    <name>p1</name>
</geneLocation>
<feature type="signal peptide" evidence="1">
    <location>
        <begin position="1"/>
        <end position="21"/>
    </location>
</feature>
<dbReference type="AlphaFoldDB" id="A0A4D8R5E5"/>
<evidence type="ECO:0000259" key="2">
    <source>
        <dbReference type="Pfam" id="PF13924"/>
    </source>
</evidence>
<dbReference type="RefSeq" id="WP_137140803.1">
    <property type="nucleotide sequence ID" value="NZ_CP032346.1"/>
</dbReference>
<organism evidence="3 4">
    <name type="scientific">Azospirillum brasilense</name>
    <dbReference type="NCBI Taxonomy" id="192"/>
    <lineage>
        <taxon>Bacteria</taxon>
        <taxon>Pseudomonadati</taxon>
        <taxon>Pseudomonadota</taxon>
        <taxon>Alphaproteobacteria</taxon>
        <taxon>Rhodospirillales</taxon>
        <taxon>Azospirillaceae</taxon>
        <taxon>Azospirillum</taxon>
    </lineage>
</organism>
<gene>
    <name evidence="3" type="ORF">D3869_14895</name>
</gene>
<keyword evidence="1" id="KW-0732">Signal</keyword>
<dbReference type="Proteomes" id="UP000298693">
    <property type="component" value="Plasmid p1"/>
</dbReference>
<evidence type="ECO:0000313" key="4">
    <source>
        <dbReference type="Proteomes" id="UP000298693"/>
    </source>
</evidence>
<dbReference type="InterPro" id="IPR024311">
    <property type="entry name" value="Lipocalin-like"/>
</dbReference>
<feature type="domain" description="Lipocalin-like" evidence="2">
    <location>
        <begin position="30"/>
        <end position="134"/>
    </location>
</feature>